<dbReference type="Gene3D" id="3.40.50.10610">
    <property type="entry name" value="ABC-type transport auxiliary lipoprotein component"/>
    <property type="match status" value="1"/>
</dbReference>
<feature type="chain" id="PRO_5040339480" evidence="1">
    <location>
        <begin position="27"/>
        <end position="161"/>
    </location>
</feature>
<sequence>MSSVRRLLVILAAVLALAAVGAPARAEMTLAVTDFRAVGCPFFLGGAVAEQLRGRLSEEPHWTVVESSQVAAVAAEQRLNLSGLVDDATAVKVGRHLGARYVLVGSVNAAGGLYTLSARLVDVESAVALVGFETTSADGQEGLFEAARLLADQIVLELTGS</sequence>
<dbReference type="AlphaFoldDB" id="A0A9Q7AFD9"/>
<name>A0A9Q7AFD9_9BACT</name>
<dbReference type="RefSeq" id="WP_274373442.1">
    <property type="nucleotide sequence ID" value="NZ_CP072943.1"/>
</dbReference>
<proteinExistence type="predicted"/>
<keyword evidence="3" id="KW-1185">Reference proteome</keyword>
<protein>
    <submittedName>
        <fullName evidence="2">Uncharacterized protein</fullName>
    </submittedName>
</protein>
<reference evidence="3" key="1">
    <citation type="submission" date="2021-04" db="EMBL/GenBank/DDBJ databases">
        <title>A novel Synergistetes isolate from a pyrite-forming mixed culture.</title>
        <authorList>
            <person name="Bunk B."/>
            <person name="Sproer C."/>
            <person name="Spring S."/>
            <person name="Pester M."/>
        </authorList>
    </citation>
    <scope>NUCLEOTIDE SEQUENCE [LARGE SCALE GENOMIC DNA]</scope>
    <source>
        <strain evidence="3">J.5.4.2-T.3.5.2</strain>
    </source>
</reference>
<feature type="signal peptide" evidence="1">
    <location>
        <begin position="1"/>
        <end position="26"/>
    </location>
</feature>
<organism evidence="2 3">
    <name type="scientific">Aminithiophilus ramosus</name>
    <dbReference type="NCBI Taxonomy" id="3029084"/>
    <lineage>
        <taxon>Bacteria</taxon>
        <taxon>Thermotogati</taxon>
        <taxon>Synergistota</taxon>
        <taxon>Synergistia</taxon>
        <taxon>Synergistales</taxon>
        <taxon>Aminithiophilaceae</taxon>
        <taxon>Aminithiophilus</taxon>
    </lineage>
</organism>
<dbReference type="InterPro" id="IPR006311">
    <property type="entry name" value="TAT_signal"/>
</dbReference>
<dbReference type="SUPFAM" id="SSF52964">
    <property type="entry name" value="TolB, N-terminal domain"/>
    <property type="match status" value="1"/>
</dbReference>
<gene>
    <name evidence="2" type="ORF">KAR29_13100</name>
</gene>
<dbReference type="InterPro" id="IPR014094">
    <property type="entry name" value="LpoB"/>
</dbReference>
<dbReference type="EMBL" id="CP072943">
    <property type="protein sequence ID" value="QTX32224.1"/>
    <property type="molecule type" value="Genomic_DNA"/>
</dbReference>
<evidence type="ECO:0000313" key="2">
    <source>
        <dbReference type="EMBL" id="QTX32224.1"/>
    </source>
</evidence>
<dbReference type="PROSITE" id="PS51318">
    <property type="entry name" value="TAT"/>
    <property type="match status" value="1"/>
</dbReference>
<dbReference type="Pfam" id="PF13036">
    <property type="entry name" value="LpoB"/>
    <property type="match status" value="1"/>
</dbReference>
<evidence type="ECO:0000313" key="3">
    <source>
        <dbReference type="Proteomes" id="UP000671879"/>
    </source>
</evidence>
<dbReference type="Proteomes" id="UP000671879">
    <property type="component" value="Chromosome"/>
</dbReference>
<accession>A0A9Q7AFD9</accession>
<dbReference type="KEGG" id="aram:KAR29_13100"/>
<keyword evidence="1" id="KW-0732">Signal</keyword>
<evidence type="ECO:0000256" key="1">
    <source>
        <dbReference type="SAM" id="SignalP"/>
    </source>
</evidence>